<evidence type="ECO:0000256" key="1">
    <source>
        <dbReference type="SAM" id="MobiDB-lite"/>
    </source>
</evidence>
<evidence type="ECO:0000313" key="3">
    <source>
        <dbReference type="Proteomes" id="UP000015105"/>
    </source>
</evidence>
<name>A0A453S0X3_AEGTS</name>
<accession>A0A453S0X3</accession>
<proteinExistence type="predicted"/>
<reference evidence="3" key="2">
    <citation type="journal article" date="2017" name="Nat. Plants">
        <title>The Aegilops tauschii genome reveals multiple impacts of transposons.</title>
        <authorList>
            <person name="Zhao G."/>
            <person name="Zou C."/>
            <person name="Li K."/>
            <person name="Wang K."/>
            <person name="Li T."/>
            <person name="Gao L."/>
            <person name="Zhang X."/>
            <person name="Wang H."/>
            <person name="Yang Z."/>
            <person name="Liu X."/>
            <person name="Jiang W."/>
            <person name="Mao L."/>
            <person name="Kong X."/>
            <person name="Jiao Y."/>
            <person name="Jia J."/>
        </authorList>
    </citation>
    <scope>NUCLEOTIDE SEQUENCE [LARGE SCALE GENOMIC DNA]</scope>
    <source>
        <strain evidence="3">cv. AL8/78</strain>
    </source>
</reference>
<dbReference type="AlphaFoldDB" id="A0A453S0X3"/>
<protein>
    <submittedName>
        <fullName evidence="2">Uncharacterized protein</fullName>
    </submittedName>
</protein>
<dbReference type="EnsemblPlants" id="AET7Gv20779100.1">
    <property type="protein sequence ID" value="AET7Gv20779100.1"/>
    <property type="gene ID" value="AET7Gv20779100"/>
</dbReference>
<feature type="region of interest" description="Disordered" evidence="1">
    <location>
        <begin position="22"/>
        <end position="52"/>
    </location>
</feature>
<reference evidence="2" key="3">
    <citation type="journal article" date="2017" name="Nature">
        <title>Genome sequence of the progenitor of the wheat D genome Aegilops tauschii.</title>
        <authorList>
            <person name="Luo M.C."/>
            <person name="Gu Y.Q."/>
            <person name="Puiu D."/>
            <person name="Wang H."/>
            <person name="Twardziok S.O."/>
            <person name="Deal K.R."/>
            <person name="Huo N."/>
            <person name="Zhu T."/>
            <person name="Wang L."/>
            <person name="Wang Y."/>
            <person name="McGuire P.E."/>
            <person name="Liu S."/>
            <person name="Long H."/>
            <person name="Ramasamy R.K."/>
            <person name="Rodriguez J.C."/>
            <person name="Van S.L."/>
            <person name="Yuan L."/>
            <person name="Wang Z."/>
            <person name="Xia Z."/>
            <person name="Xiao L."/>
            <person name="Anderson O.D."/>
            <person name="Ouyang S."/>
            <person name="Liang Y."/>
            <person name="Zimin A.V."/>
            <person name="Pertea G."/>
            <person name="Qi P."/>
            <person name="Bennetzen J.L."/>
            <person name="Dai X."/>
            <person name="Dawson M.W."/>
            <person name="Muller H.G."/>
            <person name="Kugler K."/>
            <person name="Rivarola-Duarte L."/>
            <person name="Spannagl M."/>
            <person name="Mayer K.F.X."/>
            <person name="Lu F.H."/>
            <person name="Bevan M.W."/>
            <person name="Leroy P."/>
            <person name="Li P."/>
            <person name="You F.M."/>
            <person name="Sun Q."/>
            <person name="Liu Z."/>
            <person name="Lyons E."/>
            <person name="Wicker T."/>
            <person name="Salzberg S.L."/>
            <person name="Devos K.M."/>
            <person name="Dvorak J."/>
        </authorList>
    </citation>
    <scope>NUCLEOTIDE SEQUENCE [LARGE SCALE GENOMIC DNA]</scope>
    <source>
        <strain evidence="2">cv. AL8/78</strain>
    </source>
</reference>
<reference evidence="3" key="1">
    <citation type="journal article" date="2014" name="Science">
        <title>Ancient hybridizations among the ancestral genomes of bread wheat.</title>
        <authorList>
            <consortium name="International Wheat Genome Sequencing Consortium,"/>
            <person name="Marcussen T."/>
            <person name="Sandve S.R."/>
            <person name="Heier L."/>
            <person name="Spannagl M."/>
            <person name="Pfeifer M."/>
            <person name="Jakobsen K.S."/>
            <person name="Wulff B.B."/>
            <person name="Steuernagel B."/>
            <person name="Mayer K.F."/>
            <person name="Olsen O.A."/>
        </authorList>
    </citation>
    <scope>NUCLEOTIDE SEQUENCE [LARGE SCALE GENOMIC DNA]</scope>
    <source>
        <strain evidence="3">cv. AL8/78</strain>
    </source>
</reference>
<organism evidence="2 3">
    <name type="scientific">Aegilops tauschii subsp. strangulata</name>
    <name type="common">Goatgrass</name>
    <dbReference type="NCBI Taxonomy" id="200361"/>
    <lineage>
        <taxon>Eukaryota</taxon>
        <taxon>Viridiplantae</taxon>
        <taxon>Streptophyta</taxon>
        <taxon>Embryophyta</taxon>
        <taxon>Tracheophyta</taxon>
        <taxon>Spermatophyta</taxon>
        <taxon>Magnoliopsida</taxon>
        <taxon>Liliopsida</taxon>
        <taxon>Poales</taxon>
        <taxon>Poaceae</taxon>
        <taxon>BOP clade</taxon>
        <taxon>Pooideae</taxon>
        <taxon>Triticodae</taxon>
        <taxon>Triticeae</taxon>
        <taxon>Triticinae</taxon>
        <taxon>Aegilops</taxon>
    </lineage>
</organism>
<reference evidence="2" key="5">
    <citation type="journal article" date="2021" name="G3 (Bethesda)">
        <title>Aegilops tauschii genome assembly Aet v5.0 features greater sequence contiguity and improved annotation.</title>
        <authorList>
            <person name="Wang L."/>
            <person name="Zhu T."/>
            <person name="Rodriguez J.C."/>
            <person name="Deal K.R."/>
            <person name="Dubcovsky J."/>
            <person name="McGuire P.E."/>
            <person name="Lux T."/>
            <person name="Spannagl M."/>
            <person name="Mayer K.F.X."/>
            <person name="Baldrich P."/>
            <person name="Meyers B.C."/>
            <person name="Huo N."/>
            <person name="Gu Y.Q."/>
            <person name="Zhou H."/>
            <person name="Devos K.M."/>
            <person name="Bennetzen J.L."/>
            <person name="Unver T."/>
            <person name="Budak H."/>
            <person name="Gulick P.J."/>
            <person name="Galiba G."/>
            <person name="Kalapos B."/>
            <person name="Nelson D.R."/>
            <person name="Li P."/>
            <person name="You F.M."/>
            <person name="Luo M.C."/>
            <person name="Dvorak J."/>
        </authorList>
    </citation>
    <scope>NUCLEOTIDE SEQUENCE [LARGE SCALE GENOMIC DNA]</scope>
    <source>
        <strain evidence="2">cv. AL8/78</strain>
    </source>
</reference>
<dbReference type="Proteomes" id="UP000015105">
    <property type="component" value="Chromosome 7D"/>
</dbReference>
<dbReference type="Gramene" id="AET7Gv20779100.1">
    <property type="protein sequence ID" value="AET7Gv20779100.1"/>
    <property type="gene ID" value="AET7Gv20779100"/>
</dbReference>
<sequence length="105" mass="11558">NRVRRSPNRLHTQIEMVHRLTHDEGDEAAATTEGRKRETTATRRRRRQGGGDAIAAIKRRMLRCSEAGERVRFKRSYLAGAGGGEQGDGASAVFFYLACIACAPA</sequence>
<reference evidence="2" key="4">
    <citation type="submission" date="2019-03" db="UniProtKB">
        <authorList>
            <consortium name="EnsemblPlants"/>
        </authorList>
    </citation>
    <scope>IDENTIFICATION</scope>
</reference>
<evidence type="ECO:0000313" key="2">
    <source>
        <dbReference type="EnsemblPlants" id="AET7Gv20779100.1"/>
    </source>
</evidence>
<keyword evidence="3" id="KW-1185">Reference proteome</keyword>